<evidence type="ECO:0000256" key="5">
    <source>
        <dbReference type="PIRSR" id="PIRSR604294-1"/>
    </source>
</evidence>
<feature type="chain" id="PRO_5031146178" description="Carotenoid oxygenase" evidence="6">
    <location>
        <begin position="21"/>
        <end position="638"/>
    </location>
</feature>
<comment type="cofactor">
    <cofactor evidence="5">
        <name>Fe(2+)</name>
        <dbReference type="ChEBI" id="CHEBI:29033"/>
    </cofactor>
    <text evidence="5">Binds 1 Fe(2+) ion per subunit.</text>
</comment>
<keyword evidence="6" id="KW-0732">Signal</keyword>
<organism evidence="7">
    <name type="scientific">Chaetoceros debilis</name>
    <dbReference type="NCBI Taxonomy" id="122233"/>
    <lineage>
        <taxon>Eukaryota</taxon>
        <taxon>Sar</taxon>
        <taxon>Stramenopiles</taxon>
        <taxon>Ochrophyta</taxon>
        <taxon>Bacillariophyta</taxon>
        <taxon>Coscinodiscophyceae</taxon>
        <taxon>Chaetocerotophycidae</taxon>
        <taxon>Chaetocerotales</taxon>
        <taxon>Chaetocerotaceae</taxon>
        <taxon>Chaetoceros</taxon>
    </lineage>
</organism>
<evidence type="ECO:0000256" key="2">
    <source>
        <dbReference type="ARBA" id="ARBA00022723"/>
    </source>
</evidence>
<dbReference type="GO" id="GO:0010436">
    <property type="term" value="F:carotenoid dioxygenase activity"/>
    <property type="evidence" value="ECO:0007669"/>
    <property type="project" value="TreeGrafter"/>
</dbReference>
<keyword evidence="2 5" id="KW-0479">Metal-binding</keyword>
<sequence length="638" mass="69569">MPFYQQSLLVLAATAFSAAAFSFNGGIAHSARSEFKPTALRVASVEESNDVGSSNEVQKMVPDMEAYAAGYSTVFEEVPFEVSEPTMGSIPSDLLGTYFRSGPAMFSAGSIVPPKKSLVQPKQQPVPDGSDQDRMVKHPFDGDGACLGVTFAGDGKATSRYRFVRTTALTKERKKGKKLYSGMETTRLGGAGVANGHGNDFPVPLYKHHLQPGLNKSRKNTSNTRSVYWSKKLITLWEGGLPYKLDALGLSTEGRSQLGGVLGEADPFSGKAVFDPVKDRMLFYSNKQDGGGSELTLYEFNSKFRVASANEYKLPGFAVLSDFAATEKYAIFVQPPISTNGMKFMISKEPSKSLKLDGGASMFQVLKRGSEGVMKTLSIPVDNMSDADLHFCNAYEEDDGKTLVVDAIRSDTSGVSATQTQWPWASSMKEFAASSSKKSLWRYTMKPSTGTVTKELITDVPTYFATINPTKNGQSYNYVYAAVGAMGSENAPPQGIAKINVDTKTIDTWFPKEYEFCGEPMFAQRKSDASNGEEDDGYIISILLNGKEKKSEIVILDAAKISEGPVARVPLGVAIPHGLHGCFASSDECQWSAEEVERRAKLADKMEARDHMWNEVKSDFSGLGLRLDDFEEYFGDIL</sequence>
<keyword evidence="4 5" id="KW-0408">Iron</keyword>
<proteinExistence type="inferred from homology"/>
<protein>
    <recommendedName>
        <fullName evidence="8">Carotenoid oxygenase</fullName>
    </recommendedName>
</protein>
<evidence type="ECO:0000256" key="6">
    <source>
        <dbReference type="SAM" id="SignalP"/>
    </source>
</evidence>
<evidence type="ECO:0000256" key="1">
    <source>
        <dbReference type="ARBA" id="ARBA00006787"/>
    </source>
</evidence>
<reference evidence="7" key="1">
    <citation type="submission" date="2021-01" db="EMBL/GenBank/DDBJ databases">
        <authorList>
            <person name="Corre E."/>
            <person name="Pelletier E."/>
            <person name="Niang G."/>
            <person name="Scheremetjew M."/>
            <person name="Finn R."/>
            <person name="Kale V."/>
            <person name="Holt S."/>
            <person name="Cochrane G."/>
            <person name="Meng A."/>
            <person name="Brown T."/>
            <person name="Cohen L."/>
        </authorList>
    </citation>
    <scope>NUCLEOTIDE SEQUENCE</scope>
    <source>
        <strain evidence="7">MM31A-1</strain>
    </source>
</reference>
<evidence type="ECO:0000313" key="7">
    <source>
        <dbReference type="EMBL" id="CAE0478668.1"/>
    </source>
</evidence>
<dbReference type="PANTHER" id="PTHR10543">
    <property type="entry name" value="BETA-CAROTENE DIOXYGENASE"/>
    <property type="match status" value="1"/>
</dbReference>
<evidence type="ECO:0008006" key="8">
    <source>
        <dbReference type="Google" id="ProtNLM"/>
    </source>
</evidence>
<feature type="binding site" evidence="5">
    <location>
        <position position="580"/>
    </location>
    <ligand>
        <name>Fe cation</name>
        <dbReference type="ChEBI" id="CHEBI:24875"/>
        <note>catalytic</note>
    </ligand>
</feature>
<dbReference type="GO" id="GO:0016121">
    <property type="term" value="P:carotene catabolic process"/>
    <property type="evidence" value="ECO:0007669"/>
    <property type="project" value="TreeGrafter"/>
</dbReference>
<dbReference type="EMBL" id="HBIO01030715">
    <property type="protein sequence ID" value="CAE0478668.1"/>
    <property type="molecule type" value="Transcribed_RNA"/>
</dbReference>
<evidence type="ECO:0000256" key="3">
    <source>
        <dbReference type="ARBA" id="ARBA00023002"/>
    </source>
</evidence>
<accession>A0A7S3QIX9</accession>
<comment type="similarity">
    <text evidence="1">Belongs to the carotenoid oxygenase family.</text>
</comment>
<dbReference type="AlphaFoldDB" id="A0A7S3QIX9"/>
<dbReference type="InterPro" id="IPR004294">
    <property type="entry name" value="Carotenoid_Oase"/>
</dbReference>
<dbReference type="PANTHER" id="PTHR10543:SF89">
    <property type="entry name" value="CAROTENOID 9,10(9',10')-CLEAVAGE DIOXYGENASE 1"/>
    <property type="match status" value="1"/>
</dbReference>
<feature type="binding site" evidence="5">
    <location>
        <position position="390"/>
    </location>
    <ligand>
        <name>Fe cation</name>
        <dbReference type="ChEBI" id="CHEBI:24875"/>
        <note>catalytic</note>
    </ligand>
</feature>
<keyword evidence="3" id="KW-0560">Oxidoreductase</keyword>
<dbReference type="GO" id="GO:0046872">
    <property type="term" value="F:metal ion binding"/>
    <property type="evidence" value="ECO:0007669"/>
    <property type="project" value="UniProtKB-KW"/>
</dbReference>
<gene>
    <name evidence="7" type="ORF">CDEB00056_LOCUS23521</name>
</gene>
<evidence type="ECO:0000256" key="4">
    <source>
        <dbReference type="ARBA" id="ARBA00023004"/>
    </source>
</evidence>
<name>A0A7S3QIX9_9STRA</name>
<dbReference type="Pfam" id="PF03055">
    <property type="entry name" value="RPE65"/>
    <property type="match status" value="1"/>
</dbReference>
<feature type="signal peptide" evidence="6">
    <location>
        <begin position="1"/>
        <end position="20"/>
    </location>
</feature>